<reference evidence="1 2" key="1">
    <citation type="journal article" date="2015" name="Int. J. Syst. Evol. Microbiol.">
        <title>Burkholderia monticola sp. nov., isolated from mountain soil.</title>
        <authorList>
            <person name="Baek I."/>
            <person name="Seo B."/>
            <person name="Lee I."/>
            <person name="Yi H."/>
            <person name="Chun J."/>
        </authorList>
    </citation>
    <scope>NUCLEOTIDE SEQUENCE [LARGE SCALE GENOMIC DNA]</scope>
    <source>
        <strain evidence="1 2">JC2948</strain>
    </source>
</reference>
<dbReference type="RefSeq" id="WP_062127231.1">
    <property type="nucleotide sequence ID" value="NZ_LRBG01000006.1"/>
</dbReference>
<dbReference type="InterPro" id="IPR029058">
    <property type="entry name" value="AB_hydrolase_fold"/>
</dbReference>
<proteinExistence type="predicted"/>
<dbReference type="SUPFAM" id="SSF53474">
    <property type="entry name" value="alpha/beta-Hydrolases"/>
    <property type="match status" value="1"/>
</dbReference>
<evidence type="ECO:0000313" key="2">
    <source>
        <dbReference type="Proteomes" id="UP000075613"/>
    </source>
</evidence>
<comment type="caution">
    <text evidence="1">The sequence shown here is derived from an EMBL/GenBank/DDBJ whole genome shotgun (WGS) entry which is preliminary data.</text>
</comment>
<dbReference type="Gene3D" id="3.40.50.1820">
    <property type="entry name" value="alpha/beta hydrolase"/>
    <property type="match status" value="1"/>
</dbReference>
<name>A0A149PV94_9BURK</name>
<gene>
    <name evidence="1" type="ORF">CI15_10130</name>
</gene>
<dbReference type="Proteomes" id="UP000075613">
    <property type="component" value="Unassembled WGS sequence"/>
</dbReference>
<sequence length="355" mass="40122">MQWLGRDFRRLSHLLRWRLRRFLFVAFGIWGVAEPSLGGRPTLGPFEDPRPGELNIPVGGEPFDAVQALNGSFSSPEHCARVPDSLWVEVNGNGDCIRYYAHGLSGGANPTVLVYFSGDVMLRTTKGVRYITQSYRSVSPAELGKEMADWSADAGLPAVYLSRPGIYGSSGDHNMRRTHREIELMERALDMLKERYNIGSFILTGHSAGGQIVAALLNRRQDISASVFSSGLVSVKQVTAFWEFRRQIPGRLLYDTRSYYDPVDEIGHIRKDPLPEIYLISDPEDRIVPFYSQLYYVRRLRGAGFRPHHIYAYAPEPQRHLLARHAKRAAALLAQRKSAEEIRMALAKLDAKHVR</sequence>
<evidence type="ECO:0000313" key="1">
    <source>
        <dbReference type="EMBL" id="KXU88957.1"/>
    </source>
</evidence>
<keyword evidence="2" id="KW-1185">Reference proteome</keyword>
<dbReference type="AlphaFoldDB" id="A0A149PV94"/>
<organism evidence="1 2">
    <name type="scientific">Paraburkholderia monticola</name>
    <dbReference type="NCBI Taxonomy" id="1399968"/>
    <lineage>
        <taxon>Bacteria</taxon>
        <taxon>Pseudomonadati</taxon>
        <taxon>Pseudomonadota</taxon>
        <taxon>Betaproteobacteria</taxon>
        <taxon>Burkholderiales</taxon>
        <taxon>Burkholderiaceae</taxon>
        <taxon>Paraburkholderia</taxon>
    </lineage>
</organism>
<evidence type="ECO:0008006" key="3">
    <source>
        <dbReference type="Google" id="ProtNLM"/>
    </source>
</evidence>
<accession>A0A149PV94</accession>
<dbReference type="OrthoDB" id="7015419at2"/>
<dbReference type="EMBL" id="LRBG01000006">
    <property type="protein sequence ID" value="KXU88957.1"/>
    <property type="molecule type" value="Genomic_DNA"/>
</dbReference>
<protein>
    <recommendedName>
        <fullName evidence="3">Alpha/beta hydrolase</fullName>
    </recommendedName>
</protein>